<dbReference type="InterPro" id="IPR009010">
    <property type="entry name" value="Asp_de-COase-like_dom_sf"/>
</dbReference>
<feature type="domain" description="Molybdopterin dinucleotide-binding" evidence="7">
    <location>
        <begin position="619"/>
        <end position="737"/>
    </location>
</feature>
<dbReference type="PANTHER" id="PTHR43742">
    <property type="entry name" value="TRIMETHYLAMINE-N-OXIDE REDUCTASE"/>
    <property type="match status" value="1"/>
</dbReference>
<dbReference type="Pfam" id="PF01568">
    <property type="entry name" value="Molydop_binding"/>
    <property type="match status" value="1"/>
</dbReference>
<dbReference type="Gene3D" id="3.90.55.10">
    <property type="entry name" value="Dimethylsulfoxide Reductase, domain 3"/>
    <property type="match status" value="1"/>
</dbReference>
<comment type="similarity">
    <text evidence="2">Belongs to the prokaryotic molybdopterin-containing oxidoreductase family.</text>
</comment>
<dbReference type="InterPro" id="IPR050612">
    <property type="entry name" value="Prok_Mopterin_Oxidored"/>
</dbReference>
<comment type="caution">
    <text evidence="8">The sequence shown here is derived from an EMBL/GenBank/DDBJ whole genome shotgun (WGS) entry which is preliminary data.</text>
</comment>
<evidence type="ECO:0000256" key="2">
    <source>
        <dbReference type="ARBA" id="ARBA00010312"/>
    </source>
</evidence>
<dbReference type="PROSITE" id="PS00490">
    <property type="entry name" value="MOLYBDOPTERIN_PROK_2"/>
    <property type="match status" value="1"/>
</dbReference>
<dbReference type="AlphaFoldDB" id="A0A3N4UBI0"/>
<dbReference type="PANTHER" id="PTHR43742:SF10">
    <property type="entry name" value="TRIMETHYLAMINE-N-OXIDE REDUCTASE 2"/>
    <property type="match status" value="1"/>
</dbReference>
<feature type="domain" description="Molybdopterin oxidoreductase" evidence="6">
    <location>
        <begin position="50"/>
        <end position="505"/>
    </location>
</feature>
<proteinExistence type="inferred from homology"/>
<dbReference type="GO" id="GO:0043546">
    <property type="term" value="F:molybdopterin cofactor binding"/>
    <property type="evidence" value="ECO:0007669"/>
    <property type="project" value="InterPro"/>
</dbReference>
<accession>A0A3N4UBI0</accession>
<keyword evidence="3" id="KW-0500">Molybdenum</keyword>
<keyword evidence="9" id="KW-1185">Reference proteome</keyword>
<gene>
    <name evidence="8" type="ORF">EDD53_1562</name>
</gene>
<dbReference type="Pfam" id="PF00384">
    <property type="entry name" value="Molybdopterin"/>
    <property type="match status" value="1"/>
</dbReference>
<dbReference type="OrthoDB" id="9759518at2"/>
<dbReference type="SUPFAM" id="SSF50692">
    <property type="entry name" value="ADC-like"/>
    <property type="match status" value="1"/>
</dbReference>
<sequence>MVKKYTASHWGAYEIQGADKDLTLAPFATDPDPARIGRGWLDAMQDTETRIARPSIRKGWLENRDHARSGNAEFVQVPWDEALNLLAQEVTRVRTDHGNKAIFAGSYGWASAGRFHHAQSQLRRFLNLIGGYTGARDTYSHAGAEVILPHLTGMTNRVFQDQMTSWPLVAEHCETLVSFGGLSKRPAQVASSGTSKHETQMWLDKAQNNGCRIINISPLKSDVAPHLLADWIAPRPGTDTALILALAYELFDKGYADRAFLERYTNGSDQFEAYVTGVSDGQPKTADWAADICDIPAQIIKDLAQRMGTTKTMINMAWSLQRADHGEVTVWAGLALAAILGQIGQAGTGFAFGYGSTETVGRPRKLINWPSMPQGMNPIASFIPVARIADMLENPNQSFSYNGRSYTYPEAKMIWWSGGNPFHHHQDLARLDRLWQRPDTVVVMDHSWTATARRADIVLPTTSALERDDLMINRRDETMVYMSAAMPVMGAARDDFDILADLSKRFDVFDSFTEGRTAQEWQQQIWISCQKVANRHGFELPEFDLFKSSGVFEVPNAEDLRIQFSDFIADPVKNALKTHSGKIELHSQSIADMGLADCPDIPRWMPPVESLIGADDDLLHLISGQPDTRLHSQNDNGSESRASKLQGREVCVLHPDAAKQRGLSAGDIVLIENARGGCLAGLALSDSLRRDCIALPTGAWLDLRQIDGKPICVHGNPNMLTRDKGSTQLSQGNIAHTAVVRVSKWSKPLPEISIFDAPNLTSTGAKD</sequence>
<protein>
    <submittedName>
        <fullName evidence="8">Biotin/methionine sulfoxide reductase</fullName>
    </submittedName>
</protein>
<dbReference type="GO" id="GO:0009061">
    <property type="term" value="P:anaerobic respiration"/>
    <property type="evidence" value="ECO:0007669"/>
    <property type="project" value="TreeGrafter"/>
</dbReference>
<dbReference type="Gene3D" id="3.40.50.740">
    <property type="match status" value="1"/>
</dbReference>
<evidence type="ECO:0000259" key="6">
    <source>
        <dbReference type="Pfam" id="PF00384"/>
    </source>
</evidence>
<comment type="cofactor">
    <cofactor evidence="1">
        <name>Mo-bis(molybdopterin guanine dinucleotide)</name>
        <dbReference type="ChEBI" id="CHEBI:60539"/>
    </cofactor>
</comment>
<dbReference type="EMBL" id="RKQK01000002">
    <property type="protein sequence ID" value="RPE67158.1"/>
    <property type="molecule type" value="Genomic_DNA"/>
</dbReference>
<evidence type="ECO:0000259" key="7">
    <source>
        <dbReference type="Pfam" id="PF01568"/>
    </source>
</evidence>
<name>A0A3N4UBI0_9RHOB</name>
<evidence type="ECO:0000256" key="3">
    <source>
        <dbReference type="ARBA" id="ARBA00022505"/>
    </source>
</evidence>
<dbReference type="GO" id="GO:0030288">
    <property type="term" value="C:outer membrane-bounded periplasmic space"/>
    <property type="evidence" value="ECO:0007669"/>
    <property type="project" value="TreeGrafter"/>
</dbReference>
<keyword evidence="4" id="KW-0479">Metal-binding</keyword>
<organism evidence="8 9">
    <name type="scientific">Pacificibacter maritimus</name>
    <dbReference type="NCBI Taxonomy" id="762213"/>
    <lineage>
        <taxon>Bacteria</taxon>
        <taxon>Pseudomonadati</taxon>
        <taxon>Pseudomonadota</taxon>
        <taxon>Alphaproteobacteria</taxon>
        <taxon>Rhodobacterales</taxon>
        <taxon>Roseobacteraceae</taxon>
        <taxon>Pacificibacter</taxon>
    </lineage>
</organism>
<evidence type="ECO:0000256" key="1">
    <source>
        <dbReference type="ARBA" id="ARBA00001942"/>
    </source>
</evidence>
<dbReference type="Gene3D" id="3.40.228.10">
    <property type="entry name" value="Dimethylsulfoxide Reductase, domain 2"/>
    <property type="match status" value="1"/>
</dbReference>
<dbReference type="GO" id="GO:0030151">
    <property type="term" value="F:molybdenum ion binding"/>
    <property type="evidence" value="ECO:0007669"/>
    <property type="project" value="TreeGrafter"/>
</dbReference>
<evidence type="ECO:0000313" key="8">
    <source>
        <dbReference type="EMBL" id="RPE67158.1"/>
    </source>
</evidence>
<evidence type="ECO:0000256" key="4">
    <source>
        <dbReference type="ARBA" id="ARBA00022723"/>
    </source>
</evidence>
<evidence type="ECO:0000256" key="5">
    <source>
        <dbReference type="ARBA" id="ARBA00023002"/>
    </source>
</evidence>
<dbReference type="GO" id="GO:0009055">
    <property type="term" value="F:electron transfer activity"/>
    <property type="evidence" value="ECO:0007669"/>
    <property type="project" value="TreeGrafter"/>
</dbReference>
<dbReference type="InterPro" id="IPR006655">
    <property type="entry name" value="Mopterin_OxRdtase_prok_CS"/>
</dbReference>
<dbReference type="Proteomes" id="UP000269689">
    <property type="component" value="Unassembled WGS sequence"/>
</dbReference>
<dbReference type="InterPro" id="IPR006657">
    <property type="entry name" value="MoPterin_dinucl-bd_dom"/>
</dbReference>
<dbReference type="GO" id="GO:0016491">
    <property type="term" value="F:oxidoreductase activity"/>
    <property type="evidence" value="ECO:0007669"/>
    <property type="project" value="UniProtKB-KW"/>
</dbReference>
<dbReference type="SUPFAM" id="SSF53706">
    <property type="entry name" value="Formate dehydrogenase/DMSO reductase, domains 1-3"/>
    <property type="match status" value="1"/>
</dbReference>
<reference evidence="8 9" key="1">
    <citation type="submission" date="2018-11" db="EMBL/GenBank/DDBJ databases">
        <title>Genomic Encyclopedia of Type Strains, Phase IV (KMG-IV): sequencing the most valuable type-strain genomes for metagenomic binning, comparative biology and taxonomic classification.</title>
        <authorList>
            <person name="Goeker M."/>
        </authorList>
    </citation>
    <scope>NUCLEOTIDE SEQUENCE [LARGE SCALE GENOMIC DNA]</scope>
    <source>
        <strain evidence="8 9">DSM 104731</strain>
    </source>
</reference>
<dbReference type="Gene3D" id="2.40.40.20">
    <property type="match status" value="1"/>
</dbReference>
<dbReference type="InterPro" id="IPR006656">
    <property type="entry name" value="Mopterin_OxRdtase"/>
</dbReference>
<keyword evidence="5" id="KW-0560">Oxidoreductase</keyword>
<evidence type="ECO:0000313" key="9">
    <source>
        <dbReference type="Proteomes" id="UP000269689"/>
    </source>
</evidence>
<dbReference type="RefSeq" id="WP_123792637.1">
    <property type="nucleotide sequence ID" value="NZ_RKQK01000002.1"/>
</dbReference>